<dbReference type="Proteomes" id="UP000433652">
    <property type="component" value="Unassembled WGS sequence"/>
</dbReference>
<dbReference type="Gene3D" id="1.10.10.10">
    <property type="entry name" value="Winged helix-like DNA-binding domain superfamily/Winged helix DNA-binding domain"/>
    <property type="match status" value="1"/>
</dbReference>
<dbReference type="EMBL" id="WTYM01000022">
    <property type="protein sequence ID" value="MXO58241.1"/>
    <property type="molecule type" value="Genomic_DNA"/>
</dbReference>
<evidence type="ECO:0000313" key="3">
    <source>
        <dbReference type="Proteomes" id="UP000433652"/>
    </source>
</evidence>
<evidence type="ECO:0000259" key="1">
    <source>
        <dbReference type="Pfam" id="PF13601"/>
    </source>
</evidence>
<evidence type="ECO:0000313" key="2">
    <source>
        <dbReference type="EMBL" id="MXO58241.1"/>
    </source>
</evidence>
<dbReference type="InterPro" id="IPR027395">
    <property type="entry name" value="WH_DNA-bd_dom"/>
</dbReference>
<protein>
    <submittedName>
        <fullName evidence="2">ArsR family transcriptional regulator</fullName>
    </submittedName>
</protein>
<organism evidence="2 3">
    <name type="scientific">Croceibacterium salegens</name>
    <dbReference type="NCBI Taxonomy" id="1737568"/>
    <lineage>
        <taxon>Bacteria</taxon>
        <taxon>Pseudomonadati</taxon>
        <taxon>Pseudomonadota</taxon>
        <taxon>Alphaproteobacteria</taxon>
        <taxon>Sphingomonadales</taxon>
        <taxon>Erythrobacteraceae</taxon>
        <taxon>Croceibacterium</taxon>
    </lineage>
</organism>
<dbReference type="AlphaFoldDB" id="A0A6I4SQM5"/>
<sequence>MTPVALDSQLHAPARLQIATVLATADSAEFARLREITGVSDSVLSKHLAALVEAGYVSLTKSPLDGRSRTWASFTRQGRTAFAAHMRALQALIDSAEQAIAAQ</sequence>
<dbReference type="InterPro" id="IPR036390">
    <property type="entry name" value="WH_DNA-bd_sf"/>
</dbReference>
<accession>A0A6I4SQM5</accession>
<feature type="domain" description="Winged helix DNA-binding" evidence="1">
    <location>
        <begin position="15"/>
        <end position="93"/>
    </location>
</feature>
<proteinExistence type="predicted"/>
<dbReference type="SUPFAM" id="SSF46785">
    <property type="entry name" value="Winged helix' DNA-binding domain"/>
    <property type="match status" value="1"/>
</dbReference>
<dbReference type="Pfam" id="PF13601">
    <property type="entry name" value="HTH_34"/>
    <property type="match status" value="1"/>
</dbReference>
<dbReference type="InterPro" id="IPR036388">
    <property type="entry name" value="WH-like_DNA-bd_sf"/>
</dbReference>
<gene>
    <name evidence="2" type="ORF">GRI89_01610</name>
</gene>
<reference evidence="2 3" key="1">
    <citation type="submission" date="2019-12" db="EMBL/GenBank/DDBJ databases">
        <title>Genomic-based taxomic classification of the family Erythrobacteraceae.</title>
        <authorList>
            <person name="Xu L."/>
        </authorList>
    </citation>
    <scope>NUCLEOTIDE SEQUENCE [LARGE SCALE GENOMIC DNA]</scope>
    <source>
        <strain evidence="2 3">MCCC 1K01500</strain>
    </source>
</reference>
<name>A0A6I4SQM5_9SPHN</name>
<dbReference type="RefSeq" id="WP_328598025.1">
    <property type="nucleotide sequence ID" value="NZ_WTYM01000022.1"/>
</dbReference>
<dbReference type="PANTHER" id="PTHR37318:SF1">
    <property type="entry name" value="BSL7504 PROTEIN"/>
    <property type="match status" value="1"/>
</dbReference>
<dbReference type="PANTHER" id="PTHR37318">
    <property type="entry name" value="BSL7504 PROTEIN"/>
    <property type="match status" value="1"/>
</dbReference>
<keyword evidence="3" id="KW-1185">Reference proteome</keyword>
<comment type="caution">
    <text evidence="2">The sequence shown here is derived from an EMBL/GenBank/DDBJ whole genome shotgun (WGS) entry which is preliminary data.</text>
</comment>